<dbReference type="InterPro" id="IPR052032">
    <property type="entry name" value="ATP-dep_AA_Ligase"/>
</dbReference>
<gene>
    <name evidence="6" type="ORF">H735_12545</name>
</gene>
<sequence length="407" mass="45951">MKSNVVMVDVLINPARVLAKEILEHHDVIHVKSDSKHDFYNSSDYMFDKVIAYDGVNFEKLFMQVTSFEPICVVAGSEWGVNLADKLSASLGFTANIIDEFDKRRNKFSMSEALKNAGMNHIPQLLTSNVDEGLNWLKNKNISRAVVKPVDSAGSDDVYITCNEGQFELAFNNIIGKENILFSKNESVLVQEFIEGQEHVVNTVTLDGGVWLSDCWKVTKSLTSEGRNIYDYDELLSASSEEVKICFDYILQVLDTLGVVIGPAHSELIFNENGPVLIETGARISGAANPQALRAAIGTDQIQMVQECYLDKPQLQKRQKMYTLNKHCRCVHMVVGKQGMLSHEKIIDKLESLESFSNVNFRIPNDLPISQTVDVMTCPGAFFLVHEDNKQIEKDYNEYRKWEKEHL</sequence>
<organism evidence="6 7">
    <name type="scientific">Vibrio owensii CAIM 1854 = LMG 25443</name>
    <dbReference type="NCBI Taxonomy" id="1229493"/>
    <lineage>
        <taxon>Bacteria</taxon>
        <taxon>Pseudomonadati</taxon>
        <taxon>Pseudomonadota</taxon>
        <taxon>Gammaproteobacteria</taxon>
        <taxon>Vibrionales</taxon>
        <taxon>Vibrionaceae</taxon>
        <taxon>Vibrio</taxon>
    </lineage>
</organism>
<comment type="caution">
    <text evidence="6">The sequence shown here is derived from an EMBL/GenBank/DDBJ whole genome shotgun (WGS) entry which is preliminary data.</text>
</comment>
<dbReference type="RefSeq" id="WP_020197967.1">
    <property type="nucleotide sequence ID" value="NZ_BAOH01000172.1"/>
</dbReference>
<dbReference type="Pfam" id="PF13535">
    <property type="entry name" value="ATP-grasp_4"/>
    <property type="match status" value="1"/>
</dbReference>
<evidence type="ECO:0000256" key="2">
    <source>
        <dbReference type="ARBA" id="ARBA00022741"/>
    </source>
</evidence>
<dbReference type="NCBIfam" id="NF005543">
    <property type="entry name" value="PRK07206.1"/>
    <property type="match status" value="1"/>
</dbReference>
<accession>A0A0C1VS63</accession>
<dbReference type="GO" id="GO:0016874">
    <property type="term" value="F:ligase activity"/>
    <property type="evidence" value="ECO:0007669"/>
    <property type="project" value="UniProtKB-KW"/>
</dbReference>
<dbReference type="PANTHER" id="PTHR43585">
    <property type="entry name" value="FUMIPYRROLE BIOSYNTHESIS PROTEIN C"/>
    <property type="match status" value="1"/>
</dbReference>
<dbReference type="GO" id="GO:0005524">
    <property type="term" value="F:ATP binding"/>
    <property type="evidence" value="ECO:0007669"/>
    <property type="project" value="UniProtKB-UniRule"/>
</dbReference>
<name>A0A0C1VS63_9VIBR</name>
<dbReference type="Gene3D" id="3.30.470.20">
    <property type="entry name" value="ATP-grasp fold, B domain"/>
    <property type="match status" value="1"/>
</dbReference>
<dbReference type="SUPFAM" id="SSF56059">
    <property type="entry name" value="Glutathione synthetase ATP-binding domain-like"/>
    <property type="match status" value="1"/>
</dbReference>
<evidence type="ECO:0000313" key="6">
    <source>
        <dbReference type="EMBL" id="KIF52733.1"/>
    </source>
</evidence>
<dbReference type="InterPro" id="IPR011761">
    <property type="entry name" value="ATP-grasp"/>
</dbReference>
<dbReference type="PATRIC" id="fig|1229493.5.peg.1613"/>
<proteinExistence type="predicted"/>
<evidence type="ECO:0000256" key="4">
    <source>
        <dbReference type="PROSITE-ProRule" id="PRU00409"/>
    </source>
</evidence>
<dbReference type="PROSITE" id="PS50975">
    <property type="entry name" value="ATP_GRASP"/>
    <property type="match status" value="1"/>
</dbReference>
<dbReference type="GO" id="GO:0046872">
    <property type="term" value="F:metal ion binding"/>
    <property type="evidence" value="ECO:0007669"/>
    <property type="project" value="InterPro"/>
</dbReference>
<dbReference type="EMBL" id="JPRD01000019">
    <property type="protein sequence ID" value="KIF52733.1"/>
    <property type="molecule type" value="Genomic_DNA"/>
</dbReference>
<evidence type="ECO:0000259" key="5">
    <source>
        <dbReference type="PROSITE" id="PS50975"/>
    </source>
</evidence>
<feature type="domain" description="ATP-grasp" evidence="5">
    <location>
        <begin position="111"/>
        <end position="310"/>
    </location>
</feature>
<reference evidence="6 7" key="1">
    <citation type="submission" date="2014-07" db="EMBL/GenBank/DDBJ databases">
        <title>Unique and conserved regions in Vibrio harveyi and related species in comparison with the shrimp pathogen Vibrio harveyi CAIM 1792.</title>
        <authorList>
            <person name="Espinoza-Valles I."/>
            <person name="Vora G."/>
            <person name="Leekitcharoenphon P."/>
            <person name="Ussery D."/>
            <person name="Hoj L."/>
            <person name="Gomez-Gil B."/>
        </authorList>
    </citation>
    <scope>NUCLEOTIDE SEQUENCE [LARGE SCALE GENOMIC DNA]</scope>
    <source>
        <strain evidence="7">CAIM 1854 / LMG 25443</strain>
    </source>
</reference>
<evidence type="ECO:0000256" key="1">
    <source>
        <dbReference type="ARBA" id="ARBA00022598"/>
    </source>
</evidence>
<dbReference type="AlphaFoldDB" id="A0A0C1VS63"/>
<protein>
    <recommendedName>
        <fullName evidence="5">ATP-grasp domain-containing protein</fullName>
    </recommendedName>
</protein>
<dbReference type="PANTHER" id="PTHR43585:SF2">
    <property type="entry name" value="ATP-GRASP ENZYME FSQD"/>
    <property type="match status" value="1"/>
</dbReference>
<keyword evidence="2 4" id="KW-0547">Nucleotide-binding</keyword>
<dbReference type="Proteomes" id="UP000031586">
    <property type="component" value="Unassembled WGS sequence"/>
</dbReference>
<evidence type="ECO:0000256" key="3">
    <source>
        <dbReference type="ARBA" id="ARBA00022840"/>
    </source>
</evidence>
<evidence type="ECO:0000313" key="7">
    <source>
        <dbReference type="Proteomes" id="UP000031586"/>
    </source>
</evidence>
<keyword evidence="3 4" id="KW-0067">ATP-binding</keyword>
<keyword evidence="1" id="KW-0436">Ligase</keyword>